<dbReference type="PROSITE" id="PS51257">
    <property type="entry name" value="PROKAR_LIPOPROTEIN"/>
    <property type="match status" value="1"/>
</dbReference>
<dbReference type="AlphaFoldDB" id="A0A9D1Q9P8"/>
<dbReference type="SUPFAM" id="SSF55797">
    <property type="entry name" value="PR-1-like"/>
    <property type="match status" value="1"/>
</dbReference>
<proteinExistence type="predicted"/>
<feature type="domain" description="Transglutaminase-like" evidence="3">
    <location>
        <begin position="134"/>
        <end position="228"/>
    </location>
</feature>
<dbReference type="Pfam" id="PF01841">
    <property type="entry name" value="Transglut_core"/>
    <property type="match status" value="1"/>
</dbReference>
<reference evidence="4" key="2">
    <citation type="submission" date="2021-04" db="EMBL/GenBank/DDBJ databases">
        <authorList>
            <person name="Gilroy R."/>
        </authorList>
    </citation>
    <scope>NUCLEOTIDE SEQUENCE</scope>
    <source>
        <strain evidence="4">ChiHcolR34-3080</strain>
    </source>
</reference>
<dbReference type="InterPro" id="IPR035940">
    <property type="entry name" value="CAP_sf"/>
</dbReference>
<dbReference type="Gene3D" id="3.10.620.30">
    <property type="match status" value="1"/>
</dbReference>
<reference evidence="4" key="1">
    <citation type="journal article" date="2021" name="PeerJ">
        <title>Extensive microbial diversity within the chicken gut microbiome revealed by metagenomics and culture.</title>
        <authorList>
            <person name="Gilroy R."/>
            <person name="Ravi A."/>
            <person name="Getino M."/>
            <person name="Pursley I."/>
            <person name="Horton D.L."/>
            <person name="Alikhan N.F."/>
            <person name="Baker D."/>
            <person name="Gharbi K."/>
            <person name="Hall N."/>
            <person name="Watson M."/>
            <person name="Adriaenssens E.M."/>
            <person name="Foster-Nyarko E."/>
            <person name="Jarju S."/>
            <person name="Secka A."/>
            <person name="Antonio M."/>
            <person name="Oren A."/>
            <person name="Chaudhuri R.R."/>
            <person name="La Ragione R."/>
            <person name="Hildebrand F."/>
            <person name="Pallen M.J."/>
        </authorList>
    </citation>
    <scope>NUCLEOTIDE SEQUENCE</scope>
    <source>
        <strain evidence="4">ChiHcolR34-3080</strain>
    </source>
</reference>
<accession>A0A9D1Q9P8</accession>
<evidence type="ECO:0000259" key="3">
    <source>
        <dbReference type="Pfam" id="PF01841"/>
    </source>
</evidence>
<dbReference type="Gene3D" id="3.40.33.10">
    <property type="entry name" value="CAP"/>
    <property type="match status" value="1"/>
</dbReference>
<feature type="chain" id="PRO_5038756103" description="Transglutaminase-like domain-containing protein" evidence="1">
    <location>
        <begin position="30"/>
        <end position="384"/>
    </location>
</feature>
<sequence length="384" mass="41522">MKRHVSHLLLCLALLLAGCSLLAVGAAAATPVGEFDSARYGSDYPDLLRAYGPGILQDELYLHYLRYGAAEGRTAYSLRTGQPFVLEENAQQSYQNQLALTGAEARLNNAALTPDRSWPEPLLAVADEVLAQVGGATPCEKLRGCYDWLIQNCSYGSATTGLSGGGRIADDAYGILVDRVGVCDNYSAAFAVLARMIGFDARLQNGMTHMASGGYTGHAWCMINIHGVDYVFDPQVEDNIAAGGPIRYLRFCKTYEEVPDKYSRFYDDVVQDSVMAGGDAGPTYAFGKGGDYFAQVNQARAEQGLAPLVWDVDLARAALRIARGEDSDLVESELESQTGKSWSSCFTSYGFFPSPSSWKNVSDSYKSIGVCIYGVSMCAIYSKT</sequence>
<dbReference type="InterPro" id="IPR014044">
    <property type="entry name" value="CAP_dom"/>
</dbReference>
<dbReference type="InterPro" id="IPR002931">
    <property type="entry name" value="Transglutaminase-like"/>
</dbReference>
<evidence type="ECO:0008006" key="6">
    <source>
        <dbReference type="Google" id="ProtNLM"/>
    </source>
</evidence>
<feature type="domain" description="SCP" evidence="2">
    <location>
        <begin position="295"/>
        <end position="324"/>
    </location>
</feature>
<dbReference type="Proteomes" id="UP000823933">
    <property type="component" value="Unassembled WGS sequence"/>
</dbReference>
<keyword evidence="1" id="KW-0732">Signal</keyword>
<evidence type="ECO:0000313" key="4">
    <source>
        <dbReference type="EMBL" id="HIW08624.1"/>
    </source>
</evidence>
<organism evidence="4 5">
    <name type="scientific">Candidatus Faecalibacterium intestinigallinarum</name>
    <dbReference type="NCBI Taxonomy" id="2838581"/>
    <lineage>
        <taxon>Bacteria</taxon>
        <taxon>Bacillati</taxon>
        <taxon>Bacillota</taxon>
        <taxon>Clostridia</taxon>
        <taxon>Eubacteriales</taxon>
        <taxon>Oscillospiraceae</taxon>
        <taxon>Faecalibacterium</taxon>
    </lineage>
</organism>
<evidence type="ECO:0000313" key="5">
    <source>
        <dbReference type="Proteomes" id="UP000823933"/>
    </source>
</evidence>
<comment type="caution">
    <text evidence="4">The sequence shown here is derived from an EMBL/GenBank/DDBJ whole genome shotgun (WGS) entry which is preliminary data.</text>
</comment>
<evidence type="ECO:0000256" key="1">
    <source>
        <dbReference type="SAM" id="SignalP"/>
    </source>
</evidence>
<dbReference type="EMBL" id="DXHQ01000048">
    <property type="protein sequence ID" value="HIW08624.1"/>
    <property type="molecule type" value="Genomic_DNA"/>
</dbReference>
<dbReference type="InterPro" id="IPR038765">
    <property type="entry name" value="Papain-like_cys_pep_sf"/>
</dbReference>
<protein>
    <recommendedName>
        <fullName evidence="6">Transglutaminase-like domain-containing protein</fullName>
    </recommendedName>
</protein>
<feature type="signal peptide" evidence="1">
    <location>
        <begin position="1"/>
        <end position="29"/>
    </location>
</feature>
<dbReference type="SUPFAM" id="SSF54001">
    <property type="entry name" value="Cysteine proteinases"/>
    <property type="match status" value="1"/>
</dbReference>
<dbReference type="Pfam" id="PF00188">
    <property type="entry name" value="CAP"/>
    <property type="match status" value="1"/>
</dbReference>
<gene>
    <name evidence="4" type="ORF">H9890_04385</name>
</gene>
<evidence type="ECO:0000259" key="2">
    <source>
        <dbReference type="Pfam" id="PF00188"/>
    </source>
</evidence>
<name>A0A9D1Q9P8_9FIRM</name>